<dbReference type="InterPro" id="IPR032282">
    <property type="entry name" value="HAGH_C"/>
</dbReference>
<dbReference type="InterPro" id="IPR001279">
    <property type="entry name" value="Metallo-B-lactamas"/>
</dbReference>
<keyword evidence="12" id="KW-1185">Reference proteome</keyword>
<evidence type="ECO:0000256" key="9">
    <source>
        <dbReference type="ARBA" id="ARBA00031044"/>
    </source>
</evidence>
<feature type="domain" description="Metallo-beta-lactamase" evidence="10">
    <location>
        <begin position="48"/>
        <end position="213"/>
    </location>
</feature>
<dbReference type="PANTHER" id="PTHR11935">
    <property type="entry name" value="BETA LACTAMASE DOMAIN"/>
    <property type="match status" value="1"/>
</dbReference>
<keyword evidence="6" id="KW-0479">Metal-binding</keyword>
<organism evidence="11 12">
    <name type="scientific">Varroa destructor</name>
    <name type="common">Honeybee mite</name>
    <dbReference type="NCBI Taxonomy" id="109461"/>
    <lineage>
        <taxon>Eukaryota</taxon>
        <taxon>Metazoa</taxon>
        <taxon>Ecdysozoa</taxon>
        <taxon>Arthropoda</taxon>
        <taxon>Chelicerata</taxon>
        <taxon>Arachnida</taxon>
        <taxon>Acari</taxon>
        <taxon>Parasitiformes</taxon>
        <taxon>Mesostigmata</taxon>
        <taxon>Gamasina</taxon>
        <taxon>Dermanyssoidea</taxon>
        <taxon>Varroidae</taxon>
        <taxon>Varroa</taxon>
    </lineage>
</organism>
<dbReference type="GO" id="GO:0019243">
    <property type="term" value="P:methylglyoxal catabolic process to D-lactate via S-lactoyl-glutathione"/>
    <property type="evidence" value="ECO:0007669"/>
    <property type="project" value="InterPro"/>
</dbReference>
<dbReference type="PANTHER" id="PTHR11935:SF94">
    <property type="entry name" value="TENZING NORGAY, ISOFORM C"/>
    <property type="match status" value="1"/>
</dbReference>
<evidence type="ECO:0000256" key="2">
    <source>
        <dbReference type="ARBA" id="ARBA00001947"/>
    </source>
</evidence>
<dbReference type="OrthoDB" id="515692at2759"/>
<evidence type="ECO:0000256" key="4">
    <source>
        <dbReference type="ARBA" id="ARBA00006759"/>
    </source>
</evidence>
<dbReference type="NCBIfam" id="TIGR03413">
    <property type="entry name" value="GSH_gloB"/>
    <property type="match status" value="1"/>
</dbReference>
<sequence>MIFARSCRLVTTKSLANRLFAGNNLKTSSAVLIKRNMAEVQILEALDDNYMYLVICPKTREAAVVDPVNPEKVLRAVKSTGVKLTTVLVTHHHWDHAGGNEKLLQLRPGLRVFGGDDRIKELTDKVNKDNVNITIGSLTAQSLFTPCHTTGHVCYFIAGDAESPAERPPVVFTGDTLFTSGCGKFFEGTAQQMQAAMDKLGSLPPETRVYNGHEYTVNNLKYAQHVEPDNQAVKEKLLWAQTQRAQKKPTIPSTIAEEKSINPFMRTREASVQKHTGQQDPVSTMNALRQEKDRFRAL</sequence>
<proteinExistence type="inferred from homology"/>
<dbReference type="InterPro" id="IPR036866">
    <property type="entry name" value="RibonucZ/Hydroxyglut_hydro"/>
</dbReference>
<dbReference type="GO" id="GO:0046872">
    <property type="term" value="F:metal ion binding"/>
    <property type="evidence" value="ECO:0007669"/>
    <property type="project" value="UniProtKB-KW"/>
</dbReference>
<evidence type="ECO:0000256" key="5">
    <source>
        <dbReference type="ARBA" id="ARBA00011917"/>
    </source>
</evidence>
<dbReference type="CTD" id="40299"/>
<protein>
    <recommendedName>
        <fullName evidence="5">hydroxyacylglutathione hydrolase</fullName>
        <ecNumber evidence="5">3.1.2.6</ecNumber>
    </recommendedName>
    <alternativeName>
        <fullName evidence="9">Glyoxalase II</fullName>
    </alternativeName>
</protein>
<evidence type="ECO:0000256" key="6">
    <source>
        <dbReference type="ARBA" id="ARBA00022723"/>
    </source>
</evidence>
<dbReference type="KEGG" id="vde:111249105"/>
<comment type="pathway">
    <text evidence="3">Secondary metabolite metabolism; methylglyoxal degradation; (R)-lactate from methylglyoxal: step 2/2.</text>
</comment>
<dbReference type="HAMAP" id="MF_01374">
    <property type="entry name" value="Glyoxalase_2"/>
    <property type="match status" value="1"/>
</dbReference>
<dbReference type="GO" id="GO:0004416">
    <property type="term" value="F:hydroxyacylglutathione hydrolase activity"/>
    <property type="evidence" value="ECO:0007669"/>
    <property type="project" value="UniProtKB-EC"/>
</dbReference>
<reference evidence="11" key="1">
    <citation type="submission" date="2021-01" db="UniProtKB">
        <authorList>
            <consortium name="EnsemblMetazoa"/>
        </authorList>
    </citation>
    <scope>IDENTIFICATION</scope>
</reference>
<evidence type="ECO:0000259" key="10">
    <source>
        <dbReference type="SMART" id="SM00849"/>
    </source>
</evidence>
<name>A0A7M7M8S9_VARDE</name>
<evidence type="ECO:0000313" key="11">
    <source>
        <dbReference type="EnsemblMetazoa" id="XP_022658223"/>
    </source>
</evidence>
<dbReference type="SMART" id="SM00849">
    <property type="entry name" value="Lactamase_B"/>
    <property type="match status" value="1"/>
</dbReference>
<evidence type="ECO:0000256" key="7">
    <source>
        <dbReference type="ARBA" id="ARBA00022801"/>
    </source>
</evidence>
<dbReference type="AlphaFoldDB" id="A0A7M7M8S9"/>
<dbReference type="FunFam" id="3.60.15.10:FF:000019">
    <property type="entry name" value="Hydroxyacylglutathione hydrolase, mitochondrial"/>
    <property type="match status" value="1"/>
</dbReference>
<keyword evidence="8" id="KW-0862">Zinc</keyword>
<dbReference type="GeneID" id="111249105"/>
<dbReference type="RefSeq" id="XP_022658223.1">
    <property type="nucleotide sequence ID" value="XM_022802488.1"/>
</dbReference>
<dbReference type="OMA" id="NYIWLLQ"/>
<dbReference type="InParanoid" id="A0A7M7M8S9"/>
<dbReference type="FunCoup" id="A0A7M7M8S9">
    <property type="interactions" value="737"/>
</dbReference>
<comment type="cofactor">
    <cofactor evidence="2">
        <name>Zn(2+)</name>
        <dbReference type="ChEBI" id="CHEBI:29105"/>
    </cofactor>
</comment>
<keyword evidence="7" id="KW-0378">Hydrolase</keyword>
<dbReference type="Proteomes" id="UP000594260">
    <property type="component" value="Unplaced"/>
</dbReference>
<evidence type="ECO:0000313" key="12">
    <source>
        <dbReference type="Proteomes" id="UP000594260"/>
    </source>
</evidence>
<dbReference type="GO" id="GO:0031123">
    <property type="term" value="P:RNA 3'-end processing"/>
    <property type="evidence" value="ECO:0007669"/>
    <property type="project" value="UniProtKB-ARBA"/>
</dbReference>
<dbReference type="EnsemblMetazoa" id="XM_022802488">
    <property type="protein sequence ID" value="XP_022658223"/>
    <property type="gene ID" value="LOC111249105"/>
</dbReference>
<accession>A0A7M7M8S9</accession>
<comment type="similarity">
    <text evidence="4">Belongs to the metallo-beta-lactamase superfamily. Glyoxalase II family.</text>
</comment>
<dbReference type="SUPFAM" id="SSF56281">
    <property type="entry name" value="Metallo-hydrolase/oxidoreductase"/>
    <property type="match status" value="1"/>
</dbReference>
<evidence type="ECO:0000256" key="8">
    <source>
        <dbReference type="ARBA" id="ARBA00022833"/>
    </source>
</evidence>
<dbReference type="InterPro" id="IPR017782">
    <property type="entry name" value="Hydroxyacylglutathione_Hdrlase"/>
</dbReference>
<comment type="catalytic activity">
    <reaction evidence="1">
        <text>an S-(2-hydroxyacyl)glutathione + H2O = a 2-hydroxy carboxylate + glutathione + H(+)</text>
        <dbReference type="Rhea" id="RHEA:21864"/>
        <dbReference type="ChEBI" id="CHEBI:15377"/>
        <dbReference type="ChEBI" id="CHEBI:15378"/>
        <dbReference type="ChEBI" id="CHEBI:57925"/>
        <dbReference type="ChEBI" id="CHEBI:58896"/>
        <dbReference type="ChEBI" id="CHEBI:71261"/>
        <dbReference type="EC" id="3.1.2.6"/>
    </reaction>
</comment>
<dbReference type="Gene3D" id="3.60.15.10">
    <property type="entry name" value="Ribonuclease Z/Hydroxyacylglutathione hydrolase-like"/>
    <property type="match status" value="1"/>
</dbReference>
<dbReference type="EC" id="3.1.2.6" evidence="5"/>
<evidence type="ECO:0000256" key="3">
    <source>
        <dbReference type="ARBA" id="ARBA00004963"/>
    </source>
</evidence>
<dbReference type="Pfam" id="PF16123">
    <property type="entry name" value="HAGH_C"/>
    <property type="match status" value="1"/>
</dbReference>
<evidence type="ECO:0000256" key="1">
    <source>
        <dbReference type="ARBA" id="ARBA00001623"/>
    </source>
</evidence>
<dbReference type="PIRSF" id="PIRSF005457">
    <property type="entry name" value="Glx"/>
    <property type="match status" value="1"/>
</dbReference>
<dbReference type="CDD" id="cd07723">
    <property type="entry name" value="hydroxyacylglutathione_hydrolase_MBL-fold"/>
    <property type="match status" value="1"/>
</dbReference>
<dbReference type="InterPro" id="IPR035680">
    <property type="entry name" value="Clx_II_MBL"/>
</dbReference>
<dbReference type="Pfam" id="PF00753">
    <property type="entry name" value="Lactamase_B"/>
    <property type="match status" value="1"/>
</dbReference>